<protein>
    <submittedName>
        <fullName evidence="4">GNAT family N-acetyltransferase</fullName>
    </submittedName>
</protein>
<dbReference type="RefSeq" id="WP_185270030.1">
    <property type="nucleotide sequence ID" value="NZ_CP055156.1"/>
</dbReference>
<dbReference type="PROSITE" id="PS51186">
    <property type="entry name" value="GNAT"/>
    <property type="match status" value="1"/>
</dbReference>
<keyword evidence="1 4" id="KW-0808">Transferase</keyword>
<evidence type="ECO:0000313" key="5">
    <source>
        <dbReference type="Proteomes" id="UP000515237"/>
    </source>
</evidence>
<dbReference type="InterPro" id="IPR000182">
    <property type="entry name" value="GNAT_dom"/>
</dbReference>
<evidence type="ECO:0000313" key="4">
    <source>
        <dbReference type="EMBL" id="QNF33549.1"/>
    </source>
</evidence>
<dbReference type="EMBL" id="CP055156">
    <property type="protein sequence ID" value="QNF33549.1"/>
    <property type="molecule type" value="Genomic_DNA"/>
</dbReference>
<dbReference type="PANTHER" id="PTHR43877:SF2">
    <property type="entry name" value="AMINOALKYLPHOSPHONATE N-ACETYLTRANSFERASE-RELATED"/>
    <property type="match status" value="1"/>
</dbReference>
<dbReference type="Gene3D" id="3.40.630.30">
    <property type="match status" value="1"/>
</dbReference>
<keyword evidence="2" id="KW-0012">Acyltransferase</keyword>
<dbReference type="GO" id="GO:0016747">
    <property type="term" value="F:acyltransferase activity, transferring groups other than amino-acyl groups"/>
    <property type="evidence" value="ECO:0007669"/>
    <property type="project" value="InterPro"/>
</dbReference>
<dbReference type="Pfam" id="PF00583">
    <property type="entry name" value="Acetyltransf_1"/>
    <property type="match status" value="1"/>
</dbReference>
<dbReference type="Proteomes" id="UP000515237">
    <property type="component" value="Chromosome"/>
</dbReference>
<feature type="domain" description="N-acetyltransferase" evidence="3">
    <location>
        <begin position="2"/>
        <end position="152"/>
    </location>
</feature>
<accession>A0A7G7G8R5</accession>
<evidence type="ECO:0000256" key="1">
    <source>
        <dbReference type="ARBA" id="ARBA00022679"/>
    </source>
</evidence>
<dbReference type="InterPro" id="IPR050832">
    <property type="entry name" value="Bact_Acetyltransf"/>
</dbReference>
<dbReference type="SUPFAM" id="SSF55729">
    <property type="entry name" value="Acyl-CoA N-acyltransferases (Nat)"/>
    <property type="match status" value="1"/>
</dbReference>
<dbReference type="InterPro" id="IPR016181">
    <property type="entry name" value="Acyl_CoA_acyltransferase"/>
</dbReference>
<sequence length="154" mass="17265">MLQIEAYTPADAEAFRTLNHEWITKYFELEEVDNQILDNPESYILAKGGAILMARYNGQTVGTCALLKINETEFELGKMAVTAAMQGLKIGQQLVTAAISKARELGAKKLVLLSHRSLEQALHVYQKMGFKQVPCAPNGYRRADIQMEMEMELV</sequence>
<dbReference type="KEGG" id="aswu:HUW51_12765"/>
<evidence type="ECO:0000259" key="3">
    <source>
        <dbReference type="PROSITE" id="PS51186"/>
    </source>
</evidence>
<organism evidence="4 5">
    <name type="scientific">Adhaeribacter swui</name>
    <dbReference type="NCBI Taxonomy" id="2086471"/>
    <lineage>
        <taxon>Bacteria</taxon>
        <taxon>Pseudomonadati</taxon>
        <taxon>Bacteroidota</taxon>
        <taxon>Cytophagia</taxon>
        <taxon>Cytophagales</taxon>
        <taxon>Hymenobacteraceae</taxon>
        <taxon>Adhaeribacter</taxon>
    </lineage>
</organism>
<reference evidence="4 5" key="1">
    <citation type="journal article" date="2018" name="Int. J. Syst. Evol. Microbiol.">
        <title>Adhaeribacter swui sp. nov., isolated from wet mud.</title>
        <authorList>
            <person name="Kim D.U."/>
            <person name="Kim K.W."/>
            <person name="Kang M.S."/>
            <person name="Kim J.Y."/>
            <person name="Jang J.H."/>
            <person name="Kim M.K."/>
        </authorList>
    </citation>
    <scope>NUCLEOTIDE SEQUENCE [LARGE SCALE GENOMIC DNA]</scope>
    <source>
        <strain evidence="4 5">KCTC 52873</strain>
    </source>
</reference>
<evidence type="ECO:0000256" key="2">
    <source>
        <dbReference type="ARBA" id="ARBA00023315"/>
    </source>
</evidence>
<name>A0A7G7G8R5_9BACT</name>
<dbReference type="AlphaFoldDB" id="A0A7G7G8R5"/>
<gene>
    <name evidence="4" type="ORF">HUW51_12765</name>
</gene>
<keyword evidence="5" id="KW-1185">Reference proteome</keyword>
<dbReference type="CDD" id="cd04301">
    <property type="entry name" value="NAT_SF"/>
    <property type="match status" value="1"/>
</dbReference>
<dbReference type="PANTHER" id="PTHR43877">
    <property type="entry name" value="AMINOALKYLPHOSPHONATE N-ACETYLTRANSFERASE-RELATED-RELATED"/>
    <property type="match status" value="1"/>
</dbReference>
<proteinExistence type="predicted"/>